<dbReference type="Proteomes" id="UP001306508">
    <property type="component" value="Unassembled WGS sequence"/>
</dbReference>
<sequence>MVLPILIGCGVTVLALSIQSSFRAWNVYKTLTPITIAKLNGIKFNQVHSDLSSDPRFLSNNINPILRKNLEQYYGGFGHIMNESEALLILNISSEEIKDLDSEMLKRKYRKALILNHPDKGGSPYVTTKINEARELLFNSVLVRKQ</sequence>
<evidence type="ECO:0000259" key="8">
    <source>
        <dbReference type="PROSITE" id="PS50076"/>
    </source>
</evidence>
<evidence type="ECO:0000256" key="7">
    <source>
        <dbReference type="SAM" id="SignalP"/>
    </source>
</evidence>
<protein>
    <recommendedName>
        <fullName evidence="8">J domain-containing protein</fullName>
    </recommendedName>
</protein>
<dbReference type="AlphaFoldDB" id="A0AAN7WI44"/>
<accession>A0AAN7WI44</accession>
<dbReference type="SMART" id="SM00271">
    <property type="entry name" value="DnaJ"/>
    <property type="match status" value="1"/>
</dbReference>
<evidence type="ECO:0000256" key="2">
    <source>
        <dbReference type="ARBA" id="ARBA00022792"/>
    </source>
</evidence>
<dbReference type="GO" id="GO:0030150">
    <property type="term" value="P:protein import into mitochondrial matrix"/>
    <property type="evidence" value="ECO:0007669"/>
    <property type="project" value="TreeGrafter"/>
</dbReference>
<comment type="subcellular location">
    <subcellularLocation>
        <location evidence="1">Mitochondrion inner membrane</location>
    </subcellularLocation>
</comment>
<keyword evidence="7" id="KW-0732">Signal</keyword>
<dbReference type="SUPFAM" id="SSF46565">
    <property type="entry name" value="Chaperone J-domain"/>
    <property type="match status" value="1"/>
</dbReference>
<dbReference type="GO" id="GO:0001405">
    <property type="term" value="C:PAM complex, Tim23 associated import motor"/>
    <property type="evidence" value="ECO:0007669"/>
    <property type="project" value="TreeGrafter"/>
</dbReference>
<feature type="signal peptide" evidence="7">
    <location>
        <begin position="1"/>
        <end position="15"/>
    </location>
</feature>
<dbReference type="InterPro" id="IPR036869">
    <property type="entry name" value="J_dom_sf"/>
</dbReference>
<keyword evidence="3" id="KW-0811">Translocation</keyword>
<dbReference type="Gene3D" id="1.10.287.110">
    <property type="entry name" value="DnaJ domain"/>
    <property type="match status" value="1"/>
</dbReference>
<reference evidence="10" key="1">
    <citation type="submission" date="2023-07" db="EMBL/GenBank/DDBJ databases">
        <title>A draft genome of Kazachstania heterogenica Y-27499.</title>
        <authorList>
            <person name="Donic C."/>
            <person name="Kralova J.S."/>
            <person name="Fidel L."/>
            <person name="Ben-Dor S."/>
            <person name="Jung S."/>
        </authorList>
    </citation>
    <scope>NUCLEOTIDE SEQUENCE [LARGE SCALE GENOMIC DNA]</scope>
    <source>
        <strain evidence="10">Y27499</strain>
    </source>
</reference>
<comment type="caution">
    <text evidence="9">The sequence shown here is derived from an EMBL/GenBank/DDBJ whole genome shotgun (WGS) entry which is preliminary data.</text>
</comment>
<dbReference type="GO" id="GO:0001671">
    <property type="term" value="F:ATPase activator activity"/>
    <property type="evidence" value="ECO:0007669"/>
    <property type="project" value="UniProtKB-ARBA"/>
</dbReference>
<dbReference type="EMBL" id="JAWIZZ010000073">
    <property type="protein sequence ID" value="KAK5773575.1"/>
    <property type="molecule type" value="Genomic_DNA"/>
</dbReference>
<keyword evidence="4" id="KW-0496">Mitochondrion</keyword>
<evidence type="ECO:0000256" key="1">
    <source>
        <dbReference type="ARBA" id="ARBA00004273"/>
    </source>
</evidence>
<evidence type="ECO:0000256" key="6">
    <source>
        <dbReference type="ARBA" id="ARBA00023186"/>
    </source>
</evidence>
<keyword evidence="2" id="KW-0999">Mitochondrion inner membrane</keyword>
<keyword evidence="3" id="KW-0653">Protein transport</keyword>
<name>A0AAN7WI44_9SACH</name>
<feature type="domain" description="J" evidence="8">
    <location>
        <begin position="85"/>
        <end position="146"/>
    </location>
</feature>
<feature type="chain" id="PRO_5042813481" description="J domain-containing protein" evidence="7">
    <location>
        <begin position="16"/>
        <end position="146"/>
    </location>
</feature>
<evidence type="ECO:0000256" key="4">
    <source>
        <dbReference type="ARBA" id="ARBA00023128"/>
    </source>
</evidence>
<keyword evidence="6" id="KW-0143">Chaperone</keyword>
<evidence type="ECO:0000256" key="5">
    <source>
        <dbReference type="ARBA" id="ARBA00023136"/>
    </source>
</evidence>
<dbReference type="PROSITE" id="PS50076">
    <property type="entry name" value="DNAJ_2"/>
    <property type="match status" value="1"/>
</dbReference>
<dbReference type="CDD" id="cd06257">
    <property type="entry name" value="DnaJ"/>
    <property type="match status" value="1"/>
</dbReference>
<evidence type="ECO:0000313" key="10">
    <source>
        <dbReference type="Proteomes" id="UP001306508"/>
    </source>
</evidence>
<dbReference type="PANTHER" id="PTHR12763:SF29">
    <property type="entry name" value="MITOCHONDRIAL DNAJ HOMOLOG 2"/>
    <property type="match status" value="1"/>
</dbReference>
<proteinExistence type="predicted"/>
<evidence type="ECO:0000313" key="9">
    <source>
        <dbReference type="EMBL" id="KAK5773575.1"/>
    </source>
</evidence>
<evidence type="ECO:0000256" key="3">
    <source>
        <dbReference type="ARBA" id="ARBA00023010"/>
    </source>
</evidence>
<dbReference type="PANTHER" id="PTHR12763">
    <property type="match status" value="1"/>
</dbReference>
<dbReference type="FunFam" id="1.10.287.110:FF:000001">
    <property type="entry name" value="Import inner membrane translocase subunit tim14"/>
    <property type="match status" value="1"/>
</dbReference>
<keyword evidence="5" id="KW-0472">Membrane</keyword>
<keyword evidence="3" id="KW-0813">Transport</keyword>
<gene>
    <name evidence="9" type="ORF">RI543_005092</name>
</gene>
<organism evidence="9 10">
    <name type="scientific">Arxiozyma heterogenica</name>
    <dbReference type="NCBI Taxonomy" id="278026"/>
    <lineage>
        <taxon>Eukaryota</taxon>
        <taxon>Fungi</taxon>
        <taxon>Dikarya</taxon>
        <taxon>Ascomycota</taxon>
        <taxon>Saccharomycotina</taxon>
        <taxon>Saccharomycetes</taxon>
        <taxon>Saccharomycetales</taxon>
        <taxon>Saccharomycetaceae</taxon>
        <taxon>Arxiozyma</taxon>
    </lineage>
</organism>
<keyword evidence="10" id="KW-1185">Reference proteome</keyword>
<dbReference type="InterPro" id="IPR001623">
    <property type="entry name" value="DnaJ_domain"/>
</dbReference>